<dbReference type="Proteomes" id="UP000009080">
    <property type="component" value="Chromosome"/>
</dbReference>
<dbReference type="PANTHER" id="PTHR32309:SF13">
    <property type="entry name" value="FERRIC ENTEROBACTIN TRANSPORT PROTEIN FEPE"/>
    <property type="match status" value="1"/>
</dbReference>
<dbReference type="OrthoDB" id="9775724at2"/>
<feature type="transmembrane region" description="Helical" evidence="6">
    <location>
        <begin position="258"/>
        <end position="280"/>
    </location>
</feature>
<keyword evidence="3 6" id="KW-0812">Transmembrane</keyword>
<evidence type="ECO:0000259" key="8">
    <source>
        <dbReference type="Pfam" id="PF13807"/>
    </source>
</evidence>
<dbReference type="InterPro" id="IPR003856">
    <property type="entry name" value="LPS_length_determ_N"/>
</dbReference>
<feature type="domain" description="Polysaccharide chain length determinant N-terminal" evidence="7">
    <location>
        <begin position="21"/>
        <end position="109"/>
    </location>
</feature>
<dbReference type="InterPro" id="IPR032807">
    <property type="entry name" value="GNVR"/>
</dbReference>
<comment type="subcellular location">
    <subcellularLocation>
        <location evidence="1">Cell membrane</location>
        <topology evidence="1">Multi-pass membrane protein</topology>
    </subcellularLocation>
</comment>
<dbReference type="EMBL" id="CP001614">
    <property type="protein sequence ID" value="ACR14674.1"/>
    <property type="molecule type" value="Genomic_DNA"/>
</dbReference>
<gene>
    <name evidence="9" type="ordered locus">TERTU_4513</name>
</gene>
<dbReference type="InterPro" id="IPR050445">
    <property type="entry name" value="Bact_polysacc_biosynth/exp"/>
</dbReference>
<reference evidence="9 10" key="1">
    <citation type="journal article" date="2009" name="PLoS ONE">
        <title>The complete genome of Teredinibacter turnerae T7901: an intracellular endosymbiont of marine wood-boring bivalves (shipworms).</title>
        <authorList>
            <person name="Yang J.C."/>
            <person name="Madupu R."/>
            <person name="Durkin A.S."/>
            <person name="Ekborg N.A."/>
            <person name="Pedamallu C.S."/>
            <person name="Hostetler J.B."/>
            <person name="Radune D."/>
            <person name="Toms B.S."/>
            <person name="Henrissat B."/>
            <person name="Coutinho P.M."/>
            <person name="Schwarz S."/>
            <person name="Field L."/>
            <person name="Trindade-Silva A.E."/>
            <person name="Soares C.A.G."/>
            <person name="Elshahawi S."/>
            <person name="Hanora A."/>
            <person name="Schmidt E.W."/>
            <person name="Haygood M.G."/>
            <person name="Posfai J."/>
            <person name="Benner J."/>
            <person name="Madinger C."/>
            <person name="Nove J."/>
            <person name="Anton B."/>
            <person name="Chaudhary K."/>
            <person name="Foster J."/>
            <person name="Holman A."/>
            <person name="Kumar S."/>
            <person name="Lessard P.A."/>
            <person name="Luyten Y.A."/>
            <person name="Slatko B."/>
            <person name="Wood N."/>
            <person name="Wu B."/>
            <person name="Teplitski M."/>
            <person name="Mougous J.D."/>
            <person name="Ward N."/>
            <person name="Eisen J.A."/>
            <person name="Badger J.H."/>
            <person name="Distel D.L."/>
        </authorList>
    </citation>
    <scope>NUCLEOTIDE SEQUENCE [LARGE SCALE GENOMIC DNA]</scope>
    <source>
        <strain evidence="10">ATCC 39867 / T7901</strain>
    </source>
</reference>
<organism evidence="9 10">
    <name type="scientific">Teredinibacter turnerae (strain ATCC 39867 / T7901)</name>
    <dbReference type="NCBI Taxonomy" id="377629"/>
    <lineage>
        <taxon>Bacteria</taxon>
        <taxon>Pseudomonadati</taxon>
        <taxon>Pseudomonadota</taxon>
        <taxon>Gammaproteobacteria</taxon>
        <taxon>Cellvibrionales</taxon>
        <taxon>Cellvibrionaceae</taxon>
        <taxon>Teredinibacter</taxon>
    </lineage>
</organism>
<dbReference type="GO" id="GO:0005886">
    <property type="term" value="C:plasma membrane"/>
    <property type="evidence" value="ECO:0007669"/>
    <property type="project" value="UniProtKB-SubCell"/>
</dbReference>
<evidence type="ECO:0000313" key="10">
    <source>
        <dbReference type="Proteomes" id="UP000009080"/>
    </source>
</evidence>
<evidence type="ECO:0000256" key="6">
    <source>
        <dbReference type="SAM" id="Phobius"/>
    </source>
</evidence>
<feature type="domain" description="Tyrosine-protein kinase G-rich" evidence="8">
    <location>
        <begin position="223"/>
        <end position="281"/>
    </location>
</feature>
<evidence type="ECO:0000256" key="3">
    <source>
        <dbReference type="ARBA" id="ARBA00022692"/>
    </source>
</evidence>
<dbReference type="SUPFAM" id="SSF160355">
    <property type="entry name" value="Bacterial polysaccharide co-polymerase-like"/>
    <property type="match status" value="1"/>
</dbReference>
<protein>
    <submittedName>
        <fullName evidence="9">OtnB protein</fullName>
    </submittedName>
</protein>
<evidence type="ECO:0000313" key="9">
    <source>
        <dbReference type="EMBL" id="ACR14674.1"/>
    </source>
</evidence>
<dbReference type="Gene3D" id="3.30.1890.10">
    <property type="entry name" value="FepE-like"/>
    <property type="match status" value="1"/>
</dbReference>
<keyword evidence="4 6" id="KW-1133">Transmembrane helix</keyword>
<sequence>MSNSENPNRYYLELGSVPESLHLVDIGGALWRAKWVLLVVIAVFVGAFAVLAMITPVKYTAEVVVAEANAVARTDPGSDSAVPDIGVDLPSNEALAMITSRDFINRFIEDNNLLPVLYRGQWNAQTQNWKLPAEAPTLWQAYKRFSRRVLDVGKDAESGLIRISVSFSQPELAAEWANKIVAEVNEVLRANAIREAEETLAYLNQELQRTASMDLKASLNELVKAQKARVVAANVHKQYAFRIVDPAVVPEEPAIPKLTLLLIILGTVLGTFVGVTGVLLHHLIQRTRRSAEAHV</sequence>
<feature type="transmembrane region" description="Helical" evidence="6">
    <location>
        <begin position="35"/>
        <end position="54"/>
    </location>
</feature>
<dbReference type="KEGG" id="ttu:TERTU_4513"/>
<keyword evidence="2" id="KW-1003">Cell membrane</keyword>
<dbReference type="STRING" id="377629.TERTU_4513"/>
<dbReference type="HOGENOM" id="CLU_074107_0_0_6"/>
<dbReference type="PANTHER" id="PTHR32309">
    <property type="entry name" value="TYROSINE-PROTEIN KINASE"/>
    <property type="match status" value="1"/>
</dbReference>
<dbReference type="RefSeq" id="WP_015820788.1">
    <property type="nucleotide sequence ID" value="NC_012997.1"/>
</dbReference>
<keyword evidence="10" id="KW-1185">Reference proteome</keyword>
<name>C5BJM9_TERTT</name>
<dbReference type="Pfam" id="PF13807">
    <property type="entry name" value="GNVR"/>
    <property type="match status" value="1"/>
</dbReference>
<evidence type="ECO:0000256" key="2">
    <source>
        <dbReference type="ARBA" id="ARBA00022475"/>
    </source>
</evidence>
<keyword evidence="5 6" id="KW-0472">Membrane</keyword>
<dbReference type="AlphaFoldDB" id="C5BJM9"/>
<dbReference type="eggNOG" id="COG3206">
    <property type="taxonomic scope" value="Bacteria"/>
</dbReference>
<dbReference type="Pfam" id="PF02706">
    <property type="entry name" value="Wzz"/>
    <property type="match status" value="1"/>
</dbReference>
<evidence type="ECO:0000256" key="1">
    <source>
        <dbReference type="ARBA" id="ARBA00004651"/>
    </source>
</evidence>
<evidence type="ECO:0000256" key="4">
    <source>
        <dbReference type="ARBA" id="ARBA00022989"/>
    </source>
</evidence>
<proteinExistence type="predicted"/>
<dbReference type="GO" id="GO:0004713">
    <property type="term" value="F:protein tyrosine kinase activity"/>
    <property type="evidence" value="ECO:0007669"/>
    <property type="project" value="TreeGrafter"/>
</dbReference>
<evidence type="ECO:0000256" key="5">
    <source>
        <dbReference type="ARBA" id="ARBA00023136"/>
    </source>
</evidence>
<evidence type="ECO:0000259" key="7">
    <source>
        <dbReference type="Pfam" id="PF02706"/>
    </source>
</evidence>
<accession>C5BJM9</accession>